<dbReference type="PANTHER" id="PTHR31751:SF42">
    <property type="entry name" value="PROTEIN CBG10204"/>
    <property type="match status" value="1"/>
</dbReference>
<dbReference type="RefSeq" id="XP_014676345.1">
    <property type="nucleotide sequence ID" value="XM_014820859.1"/>
</dbReference>
<accession>A0ABM1EVX4</accession>
<sequence length="360" mass="41496">MSLFNDNSFQFAFNTHFFVSEFQVTEVKNSYWMELEGLKRCFAKILSSGVSIKTFVTDRHTQIKKFMRDDQQEITHYFDIWHVGKAIMKKLDKLAKKKCNRQLTSWVRSVVNHLYWAAASSGGRAEECREKWLSVVNHVANVHTGHGDIFKECAHGPLDDRDWIKKGSRLHKEFKEIVASNGLITDIGRLSPVAQTYSLESYHKVVIYFAPKSVHFTYPAMKGRILLSVLHFNENCKRKQAVTKSGEEQWTVSYMKYGNGNAITKEVKTPITYGIVQDCLVEVMKMREEFPTMEEAAANMEKINSNLPPNVCDGFEKKEKAVVVAARKSRFQKGAELAKSWAPERKGKRIRKPSRRLMDR</sequence>
<evidence type="ECO:0000313" key="2">
    <source>
        <dbReference type="Proteomes" id="UP000695022"/>
    </source>
</evidence>
<dbReference type="PANTHER" id="PTHR31751">
    <property type="entry name" value="SI:CH211-108C17.2-RELATED-RELATED"/>
    <property type="match status" value="1"/>
</dbReference>
<reference evidence="3" key="1">
    <citation type="submission" date="2025-08" db="UniProtKB">
        <authorList>
            <consortium name="RefSeq"/>
        </authorList>
    </citation>
    <scope>IDENTIFICATION</scope>
</reference>
<dbReference type="GeneID" id="106816275"/>
<feature type="region of interest" description="Disordered" evidence="1">
    <location>
        <begin position="335"/>
        <end position="360"/>
    </location>
</feature>
<name>A0ABM1EVX4_PRICU</name>
<evidence type="ECO:0000256" key="1">
    <source>
        <dbReference type="SAM" id="MobiDB-lite"/>
    </source>
</evidence>
<protein>
    <submittedName>
        <fullName evidence="3">Uncharacterized protein LOC106816275 isoform X2</fullName>
    </submittedName>
</protein>
<feature type="compositionally biased region" description="Basic residues" evidence="1">
    <location>
        <begin position="346"/>
        <end position="360"/>
    </location>
</feature>
<evidence type="ECO:0000313" key="3">
    <source>
        <dbReference type="RefSeq" id="XP_014676345.1"/>
    </source>
</evidence>
<proteinExistence type="predicted"/>
<keyword evidence="2" id="KW-1185">Reference proteome</keyword>
<gene>
    <name evidence="3" type="primary">LOC106816275</name>
</gene>
<organism evidence="2 3">
    <name type="scientific">Priapulus caudatus</name>
    <name type="common">Priapulid worm</name>
    <dbReference type="NCBI Taxonomy" id="37621"/>
    <lineage>
        <taxon>Eukaryota</taxon>
        <taxon>Metazoa</taxon>
        <taxon>Ecdysozoa</taxon>
        <taxon>Scalidophora</taxon>
        <taxon>Priapulida</taxon>
        <taxon>Priapulimorpha</taxon>
        <taxon>Priapulimorphida</taxon>
        <taxon>Priapulidae</taxon>
        <taxon>Priapulus</taxon>
    </lineage>
</organism>
<dbReference type="Proteomes" id="UP000695022">
    <property type="component" value="Unplaced"/>
</dbReference>